<evidence type="ECO:0000313" key="2">
    <source>
        <dbReference type="EMBL" id="TDQ66681.1"/>
    </source>
</evidence>
<dbReference type="RefSeq" id="WP_133571361.1">
    <property type="nucleotide sequence ID" value="NZ_SNYR01000001.1"/>
</dbReference>
<evidence type="ECO:0008006" key="4">
    <source>
        <dbReference type="Google" id="ProtNLM"/>
    </source>
</evidence>
<accession>A0A4R6VTA4</accession>
<name>A0A4R6VTA4_9HYPH</name>
<comment type="caution">
    <text evidence="2">The sequence shown here is derived from an EMBL/GenBank/DDBJ whole genome shotgun (WGS) entry which is preliminary data.</text>
</comment>
<feature type="region of interest" description="Disordered" evidence="1">
    <location>
        <begin position="138"/>
        <end position="162"/>
    </location>
</feature>
<feature type="compositionally biased region" description="Polar residues" evidence="1">
    <location>
        <begin position="149"/>
        <end position="162"/>
    </location>
</feature>
<organism evidence="2 3">
    <name type="scientific">Maritalea mobilis</name>
    <dbReference type="NCBI Taxonomy" id="483324"/>
    <lineage>
        <taxon>Bacteria</taxon>
        <taxon>Pseudomonadati</taxon>
        <taxon>Pseudomonadota</taxon>
        <taxon>Alphaproteobacteria</taxon>
        <taxon>Hyphomicrobiales</taxon>
        <taxon>Devosiaceae</taxon>
        <taxon>Maritalea</taxon>
    </lineage>
</organism>
<protein>
    <recommendedName>
        <fullName evidence="4">FlgN protein</fullName>
    </recommendedName>
</protein>
<proteinExistence type="predicted"/>
<evidence type="ECO:0000256" key="1">
    <source>
        <dbReference type="SAM" id="MobiDB-lite"/>
    </source>
</evidence>
<dbReference type="OrthoDB" id="7947407at2"/>
<gene>
    <name evidence="2" type="ORF">ATL17_0684</name>
</gene>
<dbReference type="AlphaFoldDB" id="A0A4R6VTA4"/>
<evidence type="ECO:0000313" key="3">
    <source>
        <dbReference type="Proteomes" id="UP000295391"/>
    </source>
</evidence>
<keyword evidence="3" id="KW-1185">Reference proteome</keyword>
<feature type="region of interest" description="Disordered" evidence="1">
    <location>
        <begin position="1"/>
        <end position="20"/>
    </location>
</feature>
<sequence length="162" mass="17361">MTPHQLRAQTLAKNPAMPLPGTPEEVCADAHETLTKLVDIMNNETTLLRAGRLLEASELAAPKAELAQKYVGLARAIQHNAKLLKETAPHLLMELQKHQTALATQMAENMRVLATAKTLSEEIIGDVAAQLGQAQKPKTYGGNGAHGQKAQSLQGVSINKTS</sequence>
<reference evidence="2 3" key="1">
    <citation type="submission" date="2019-03" db="EMBL/GenBank/DDBJ databases">
        <title>Genomic Encyclopedia of Type Strains, Phase III (KMG-III): the genomes of soil and plant-associated and newly described type strains.</title>
        <authorList>
            <person name="Whitman W."/>
        </authorList>
    </citation>
    <scope>NUCLEOTIDE SEQUENCE [LARGE SCALE GENOMIC DNA]</scope>
    <source>
        <strain evidence="2 3">CGMCC 1.7002</strain>
    </source>
</reference>
<dbReference type="Proteomes" id="UP000295391">
    <property type="component" value="Unassembled WGS sequence"/>
</dbReference>
<dbReference type="EMBL" id="SNYR01000001">
    <property type="protein sequence ID" value="TDQ66681.1"/>
    <property type="molecule type" value="Genomic_DNA"/>
</dbReference>